<dbReference type="PROSITE" id="PS51257">
    <property type="entry name" value="PROKAR_LIPOPROTEIN"/>
    <property type="match status" value="1"/>
</dbReference>
<evidence type="ECO:0000313" key="3">
    <source>
        <dbReference type="EMBL" id="CAH1788195.1"/>
    </source>
</evidence>
<dbReference type="AlphaFoldDB" id="A0A8J1UGL8"/>
<sequence>MKTFNFAAVIVCIGWSVVSCLDIQIDNAGGDMVKQTGQTVELMCNILYIDASTADIAGNPVTWEKLSRRDNPLYTIISTGSNKRGGVPDHISIDFGDYSTSVPNTSGIKNSLKISGLEAGDNGTYACLAGDVKIEYNLIIPSPVEAVVLDDSKTNVTTQLQTFEYTEGETRPLNCTSHGGSPDAKLKVTFDGVDKTSEMVSYQKWYLENPESAFEAAKVAVSRAVNYEAKGEDNLKIIRCTASVDGLPNSNKFAEAKMHIQFSPMFVNCSEKVAANIGDENVIYECETRCDPAPTKVFFITQTNAEMIAEIDHENTEENFAATYIKNEGDSYTIRFTFLELTDADLGYLFQACVRNTRGAKCMEFTPTKPDTGSSSSGNSNSVGETSDRNAASSMYPMYAILYTFVLLVATSL</sequence>
<dbReference type="InterPro" id="IPR036179">
    <property type="entry name" value="Ig-like_dom_sf"/>
</dbReference>
<dbReference type="InterPro" id="IPR013783">
    <property type="entry name" value="Ig-like_fold"/>
</dbReference>
<reference evidence="3" key="1">
    <citation type="submission" date="2022-03" db="EMBL/GenBank/DDBJ databases">
        <authorList>
            <person name="Martin C."/>
        </authorList>
    </citation>
    <scope>NUCLEOTIDE SEQUENCE</scope>
</reference>
<dbReference type="OrthoDB" id="10006996at2759"/>
<proteinExistence type="predicted"/>
<dbReference type="SUPFAM" id="SSF48726">
    <property type="entry name" value="Immunoglobulin"/>
    <property type="match status" value="1"/>
</dbReference>
<dbReference type="Gene3D" id="2.60.40.10">
    <property type="entry name" value="Immunoglobulins"/>
    <property type="match status" value="2"/>
</dbReference>
<dbReference type="Proteomes" id="UP000749559">
    <property type="component" value="Unassembled WGS sequence"/>
</dbReference>
<dbReference type="InterPro" id="IPR003599">
    <property type="entry name" value="Ig_sub"/>
</dbReference>
<dbReference type="EMBL" id="CAIIXF020000007">
    <property type="protein sequence ID" value="CAH1788195.1"/>
    <property type="molecule type" value="Genomic_DNA"/>
</dbReference>
<feature type="compositionally biased region" description="Low complexity" evidence="1">
    <location>
        <begin position="373"/>
        <end position="382"/>
    </location>
</feature>
<comment type="caution">
    <text evidence="3">The sequence shown here is derived from an EMBL/GenBank/DDBJ whole genome shotgun (WGS) entry which is preliminary data.</text>
</comment>
<accession>A0A8J1UGL8</accession>
<feature type="chain" id="PRO_5043714386" evidence="2">
    <location>
        <begin position="21"/>
        <end position="413"/>
    </location>
</feature>
<feature type="region of interest" description="Disordered" evidence="1">
    <location>
        <begin position="365"/>
        <end position="387"/>
    </location>
</feature>
<organism evidence="3 4">
    <name type="scientific">Owenia fusiformis</name>
    <name type="common">Polychaete worm</name>
    <dbReference type="NCBI Taxonomy" id="6347"/>
    <lineage>
        <taxon>Eukaryota</taxon>
        <taxon>Metazoa</taxon>
        <taxon>Spiralia</taxon>
        <taxon>Lophotrochozoa</taxon>
        <taxon>Annelida</taxon>
        <taxon>Polychaeta</taxon>
        <taxon>Sedentaria</taxon>
        <taxon>Canalipalpata</taxon>
        <taxon>Sabellida</taxon>
        <taxon>Oweniida</taxon>
        <taxon>Oweniidae</taxon>
        <taxon>Owenia</taxon>
    </lineage>
</organism>
<dbReference type="PROSITE" id="PS50835">
    <property type="entry name" value="IG_LIKE"/>
    <property type="match status" value="1"/>
</dbReference>
<evidence type="ECO:0000256" key="1">
    <source>
        <dbReference type="SAM" id="MobiDB-lite"/>
    </source>
</evidence>
<gene>
    <name evidence="3" type="ORF">OFUS_LOCUS13770</name>
</gene>
<keyword evidence="2" id="KW-0732">Signal</keyword>
<dbReference type="SMART" id="SM00409">
    <property type="entry name" value="IG"/>
    <property type="match status" value="1"/>
</dbReference>
<name>A0A8J1UGL8_OWEFU</name>
<keyword evidence="4" id="KW-1185">Reference proteome</keyword>
<dbReference type="InterPro" id="IPR007110">
    <property type="entry name" value="Ig-like_dom"/>
</dbReference>
<evidence type="ECO:0000313" key="4">
    <source>
        <dbReference type="Proteomes" id="UP000749559"/>
    </source>
</evidence>
<protein>
    <submittedName>
        <fullName evidence="3">Uncharacterized protein</fullName>
    </submittedName>
</protein>
<evidence type="ECO:0000256" key="2">
    <source>
        <dbReference type="SAM" id="SignalP"/>
    </source>
</evidence>
<feature type="signal peptide" evidence="2">
    <location>
        <begin position="1"/>
        <end position="20"/>
    </location>
</feature>